<dbReference type="EMBL" id="DYUD01000029">
    <property type="protein sequence ID" value="HJG89947.1"/>
    <property type="molecule type" value="Genomic_DNA"/>
</dbReference>
<dbReference type="Proteomes" id="UP000757103">
    <property type="component" value="Unassembled WGS sequence"/>
</dbReference>
<protein>
    <submittedName>
        <fullName evidence="1">Uncharacterized protein</fullName>
    </submittedName>
</protein>
<reference evidence="1" key="2">
    <citation type="submission" date="2021-09" db="EMBL/GenBank/DDBJ databases">
        <authorList>
            <person name="Gilroy R."/>
        </authorList>
    </citation>
    <scope>NUCLEOTIDE SEQUENCE</scope>
    <source>
        <strain evidence="1">CHK121-7720</strain>
    </source>
</reference>
<proteinExistence type="predicted"/>
<dbReference type="AlphaFoldDB" id="A0A921SW28"/>
<accession>A0A921SW28</accession>
<organism evidence="1 2">
    <name type="scientific">Barnesiella viscericola</name>
    <dbReference type="NCBI Taxonomy" id="397865"/>
    <lineage>
        <taxon>Bacteria</taxon>
        <taxon>Pseudomonadati</taxon>
        <taxon>Bacteroidota</taxon>
        <taxon>Bacteroidia</taxon>
        <taxon>Bacteroidales</taxon>
        <taxon>Barnesiellaceae</taxon>
        <taxon>Barnesiella</taxon>
    </lineage>
</organism>
<comment type="caution">
    <text evidence="1">The sequence shown here is derived from an EMBL/GenBank/DDBJ whole genome shotgun (WGS) entry which is preliminary data.</text>
</comment>
<dbReference type="RefSeq" id="WP_273307010.1">
    <property type="nucleotide sequence ID" value="NZ_CASDXW010000005.1"/>
</dbReference>
<evidence type="ECO:0000313" key="1">
    <source>
        <dbReference type="EMBL" id="HJG89947.1"/>
    </source>
</evidence>
<evidence type="ECO:0000313" key="2">
    <source>
        <dbReference type="Proteomes" id="UP000757103"/>
    </source>
</evidence>
<reference evidence="1" key="1">
    <citation type="journal article" date="2021" name="PeerJ">
        <title>Extensive microbial diversity within the chicken gut microbiome revealed by metagenomics and culture.</title>
        <authorList>
            <person name="Gilroy R."/>
            <person name="Ravi A."/>
            <person name="Getino M."/>
            <person name="Pursley I."/>
            <person name="Horton D.L."/>
            <person name="Alikhan N.F."/>
            <person name="Baker D."/>
            <person name="Gharbi K."/>
            <person name="Hall N."/>
            <person name="Watson M."/>
            <person name="Adriaenssens E.M."/>
            <person name="Foster-Nyarko E."/>
            <person name="Jarju S."/>
            <person name="Secka A."/>
            <person name="Antonio M."/>
            <person name="Oren A."/>
            <person name="Chaudhuri R.R."/>
            <person name="La Ragione R."/>
            <person name="Hildebrand F."/>
            <person name="Pallen M.J."/>
        </authorList>
    </citation>
    <scope>NUCLEOTIDE SEQUENCE</scope>
    <source>
        <strain evidence="1">CHK121-7720</strain>
    </source>
</reference>
<sequence length="166" mass="19258">MAHHTAATGDSSPTSSQQLTDYLNEGYSFLKACQLYRNKLRRNREGDSDTVQAHQHIEALKELLHLLQQPDDGIDTRLVEVWLPKSYTEKERRYRNYLLWHAFSTERDRREHACPALSERALLRALHAGRNEFECKHHLFNLLVSAGFPKKQACLLAKYLGNRISN</sequence>
<name>A0A921SW28_9BACT</name>
<gene>
    <name evidence="1" type="ORF">K8U91_10825</name>
</gene>